<evidence type="ECO:0000313" key="2">
    <source>
        <dbReference type="Proteomes" id="UP000319252"/>
    </source>
</evidence>
<name>A0A564RY85_BIFLI</name>
<sequence>MRDHAFAFGIEDLHLQGPQADDHLMAGVFGSGRVPVAALDGDVAVFVGLHPRPRDHVERLGGQGQQRLPVLVEQAGLALALPVVVLVPQFEAAAGQAQVEAVEVPYAGHRHEQPAAHGPDPGLDAALLVSRVRVAERVLEPVVRLERLEQAGQADPVEPFASDAGGVVIHDAFGHPAQPFE</sequence>
<gene>
    <name evidence="1" type="ORF">BLONGUMMC1_00874</name>
</gene>
<organism evidence="1 2">
    <name type="scientific">Bifidobacterium longum subsp. infantis</name>
    <dbReference type="NCBI Taxonomy" id="1682"/>
    <lineage>
        <taxon>Bacteria</taxon>
        <taxon>Bacillati</taxon>
        <taxon>Actinomycetota</taxon>
        <taxon>Actinomycetes</taxon>
        <taxon>Bifidobacteriales</taxon>
        <taxon>Bifidobacteriaceae</taxon>
        <taxon>Bifidobacterium</taxon>
    </lineage>
</organism>
<protein>
    <submittedName>
        <fullName evidence="1">Uncharacterized protein</fullName>
    </submittedName>
</protein>
<accession>A0A564RY85</accession>
<dbReference type="EMBL" id="CABHML010000040">
    <property type="protein sequence ID" value="VUW83149.1"/>
    <property type="molecule type" value="Genomic_DNA"/>
</dbReference>
<evidence type="ECO:0000313" key="1">
    <source>
        <dbReference type="EMBL" id="VUW83149.1"/>
    </source>
</evidence>
<dbReference type="Proteomes" id="UP000319252">
    <property type="component" value="Unassembled WGS sequence"/>
</dbReference>
<dbReference type="AlphaFoldDB" id="A0A564RY85"/>
<reference evidence="1 2" key="1">
    <citation type="submission" date="2019-07" db="EMBL/GenBank/DDBJ databases">
        <authorList>
            <person name="Chang H.-W."/>
            <person name="Raman A."/>
            <person name="Venkatesh S."/>
            <person name="Gehrig J."/>
        </authorList>
    </citation>
    <scope>NUCLEOTIDE SEQUENCE [LARGE SCALE GENOMIC DNA]</scope>
    <source>
        <strain evidence="1">B.longum_ssp_infantis_4</strain>
    </source>
</reference>
<proteinExistence type="predicted"/>